<evidence type="ECO:0000313" key="6">
    <source>
        <dbReference type="EMBL" id="VDP71840.1"/>
    </source>
</evidence>
<evidence type="ECO:0000256" key="2">
    <source>
        <dbReference type="ARBA" id="ARBA00022786"/>
    </source>
</evidence>
<evidence type="ECO:0000256" key="4">
    <source>
        <dbReference type="SAM" id="MobiDB-lite"/>
    </source>
</evidence>
<dbReference type="GO" id="GO:0008233">
    <property type="term" value="F:peptidase activity"/>
    <property type="evidence" value="ECO:0007669"/>
    <property type="project" value="UniProtKB-KW"/>
</dbReference>
<feature type="region of interest" description="Disordered" evidence="4">
    <location>
        <begin position="66"/>
        <end position="90"/>
    </location>
</feature>
<keyword evidence="3" id="KW-0378">Hydrolase</keyword>
<dbReference type="InterPro" id="IPR009060">
    <property type="entry name" value="UBA-like_sf"/>
</dbReference>
<feature type="compositionally biased region" description="Basic and acidic residues" evidence="4">
    <location>
        <begin position="477"/>
        <end position="489"/>
    </location>
</feature>
<feature type="compositionally biased region" description="Low complexity" evidence="4">
    <location>
        <begin position="558"/>
        <end position="569"/>
    </location>
</feature>
<feature type="region of interest" description="Disordered" evidence="4">
    <location>
        <begin position="551"/>
        <end position="579"/>
    </location>
</feature>
<keyword evidence="7" id="KW-1185">Reference proteome</keyword>
<dbReference type="GO" id="GO:0006508">
    <property type="term" value="P:proteolysis"/>
    <property type="evidence" value="ECO:0007669"/>
    <property type="project" value="UniProtKB-KW"/>
</dbReference>
<evidence type="ECO:0000313" key="8">
    <source>
        <dbReference type="WBParaSite" id="ECPE_0000418701-mRNA-1"/>
    </source>
</evidence>
<dbReference type="SMART" id="SM00165">
    <property type="entry name" value="UBA"/>
    <property type="match status" value="1"/>
</dbReference>
<sequence length="973" mass="109827">MEDFARLNDNSSIDVDDSIKKLAMMGFTDEEDVRNALETTNYDVNEAISLLMYKYMGELSGKSEEKQQVVSESVTASEPPSASEKCVSTSDLPDPVEGMILGHDLNTEFSSAEFNHLRARVFTDQWDIPCLRSQPLGKCLLGAIHLLRENGMRALDMDPECREFAFNCLPECITKMMTSLLSPLASCADYLTEFTFCHEFGLVVLQRVLWRLSNLNEDDFKDRDSRIFDVVTFLRVLTYRLVDLNIAHLLAPFLVPHDESDDYHCALTIREPDWEGMSSVSSSVSDGSEPGQSTLLSASVTIQEIDRLHCTLLLAALSPPRGAAGASFNGRMLALRNLVEQLEAAKLVAEATSNYQSRNENMMATPMRRRPVVHQFSSANLLASENAAFLARRAKRRAIRLDYLMSWLRDREVILKSMHNLDNTAYMTTLGQLFRLLGERLTTADLSTVWHRTTNQTGAASWANLNRQAQAILSSRKHTESPGEKDRTRSGSLIGMCLGDEPSNVRHARARLLNLVGRIGTATKESWKADMCVELLWRIALGSSANYPGTLSTESNATTETGSHTSHSSPRTSVNAPMPCNYRHPEPIEAALAQQLVILKEFRCSGVDQRIRAMRWLTEAMTHVSKNSLTFFMLAYVKSLVELILKNFVGRAKRDNLNELIRSHDLITQVVASLLRYEQWAIQLHGDLLSADSQDELGFRHSEVVKRHFELLHFLLKNAELTLNVERAKALWENLIGHPRAAAYDREQCFAWFTASMSHLEPEAQTTLFTKQILKSNPALFRSYAGFECFKAFFEKVNLHEGRMKQVSKMWVSNVCLKNFFTYSFTCQKINIEQHVDKPDLIGLDFLWDLYLALPSLDASLDGIHMNTAQFDDTMQPEHTRKVSSAVDSVVPSVHTSRQTTPKNSDTSAPTISSPAMESNAVKLARQLLLDVHWGQLAPKLRRDSDACYKRFFDACRRRLEVRQCLCNLIEIL</sequence>
<evidence type="ECO:0000256" key="1">
    <source>
        <dbReference type="ARBA" id="ARBA00022670"/>
    </source>
</evidence>
<dbReference type="PROSITE" id="PS50030">
    <property type="entry name" value="UBA"/>
    <property type="match status" value="1"/>
</dbReference>
<dbReference type="OrthoDB" id="289038at2759"/>
<dbReference type="Proteomes" id="UP000272942">
    <property type="component" value="Unassembled WGS sequence"/>
</dbReference>
<keyword evidence="1" id="KW-0645">Protease</keyword>
<keyword evidence="2" id="KW-0833">Ubl conjugation pathway</keyword>
<protein>
    <submittedName>
        <fullName evidence="8">UBA domain-containing protein</fullName>
    </submittedName>
</protein>
<reference evidence="6 7" key="2">
    <citation type="submission" date="2018-11" db="EMBL/GenBank/DDBJ databases">
        <authorList>
            <consortium name="Pathogen Informatics"/>
        </authorList>
    </citation>
    <scope>NUCLEOTIDE SEQUENCE [LARGE SCALE GENOMIC DNA]</scope>
    <source>
        <strain evidence="6 7">Egypt</strain>
    </source>
</reference>
<dbReference type="AlphaFoldDB" id="A0A183AB44"/>
<feature type="region of interest" description="Disordered" evidence="4">
    <location>
        <begin position="473"/>
        <end position="494"/>
    </location>
</feature>
<dbReference type="WBParaSite" id="ECPE_0000418701-mRNA-1">
    <property type="protein sequence ID" value="ECPE_0000418701-mRNA-1"/>
    <property type="gene ID" value="ECPE_0000418701"/>
</dbReference>
<accession>A0A183AB44</accession>
<feature type="domain" description="UBA" evidence="5">
    <location>
        <begin position="12"/>
        <end position="54"/>
    </location>
</feature>
<dbReference type="Pfam" id="PF25010">
    <property type="entry name" value="ARM_UBP24_USP9X-Y"/>
    <property type="match status" value="2"/>
</dbReference>
<evidence type="ECO:0000256" key="3">
    <source>
        <dbReference type="ARBA" id="ARBA00022801"/>
    </source>
</evidence>
<dbReference type="Gene3D" id="1.10.8.10">
    <property type="entry name" value="DNA helicase RuvA subunit, C-terminal domain"/>
    <property type="match status" value="1"/>
</dbReference>
<dbReference type="InterPro" id="IPR015940">
    <property type="entry name" value="UBA"/>
</dbReference>
<gene>
    <name evidence="6" type="ORF">ECPE_LOCUS4179</name>
</gene>
<feature type="region of interest" description="Disordered" evidence="4">
    <location>
        <begin position="893"/>
        <end position="914"/>
    </location>
</feature>
<evidence type="ECO:0000313" key="7">
    <source>
        <dbReference type="Proteomes" id="UP000272942"/>
    </source>
</evidence>
<dbReference type="EMBL" id="UZAN01041059">
    <property type="protein sequence ID" value="VDP71840.1"/>
    <property type="molecule type" value="Genomic_DNA"/>
</dbReference>
<feature type="compositionally biased region" description="Polar residues" evidence="4">
    <location>
        <begin position="68"/>
        <end position="90"/>
    </location>
</feature>
<evidence type="ECO:0000259" key="5">
    <source>
        <dbReference type="PROSITE" id="PS50030"/>
    </source>
</evidence>
<feature type="compositionally biased region" description="Polar residues" evidence="4">
    <location>
        <begin position="895"/>
        <end position="914"/>
    </location>
</feature>
<proteinExistence type="predicted"/>
<organism evidence="8">
    <name type="scientific">Echinostoma caproni</name>
    <dbReference type="NCBI Taxonomy" id="27848"/>
    <lineage>
        <taxon>Eukaryota</taxon>
        <taxon>Metazoa</taxon>
        <taxon>Spiralia</taxon>
        <taxon>Lophotrochozoa</taxon>
        <taxon>Platyhelminthes</taxon>
        <taxon>Trematoda</taxon>
        <taxon>Digenea</taxon>
        <taxon>Plagiorchiida</taxon>
        <taxon>Echinostomata</taxon>
        <taxon>Echinostomatoidea</taxon>
        <taxon>Echinostomatidae</taxon>
        <taxon>Echinostoma</taxon>
    </lineage>
</organism>
<name>A0A183AB44_9TREM</name>
<dbReference type="InterPro" id="IPR056850">
    <property type="entry name" value="ARM_UBP34_24_USP9X_Y"/>
</dbReference>
<dbReference type="SUPFAM" id="SSF46934">
    <property type="entry name" value="UBA-like"/>
    <property type="match status" value="1"/>
</dbReference>
<reference evidence="8" key="1">
    <citation type="submission" date="2016-06" db="UniProtKB">
        <authorList>
            <consortium name="WormBaseParasite"/>
        </authorList>
    </citation>
    <scope>IDENTIFICATION</scope>
</reference>